<sequence length="633" mass="69732">MRKQSNAEQGPPKCQGSRVFLVSAEFCADLDQILKRLSLSSSSAVSQAQIEPEMVKEFIVLQPRLQGAEHNVVRIHRKQAIEEADGVLHIAGGSHSGIVINKLNEHCDDIVPDVQLSFSVWLRDGDIRRQENRSLRFVFEEQTANNTKHAVAQQMFQELVTSFPKDYVTFMRSVLKMMQNGYESIDTVEIDMQLAAENEEMVMPDAKEYDSGSEVENVTIGHVQETLEHAFPCAIGVEVIAEALRCSVEVVEEFLLELEKSGIVRRVGEEWMRLDESANDVLNETTPASVPTSECTIKTESPTVAIITCLFVEKQIIDSMIENGRTVFRYRKGGDSNVYTIGTIEGHNVVATKLAVIGDTREANTSSGSITTRLLGNFRDIEHVIVVGVGGGVAHFTDSERHVRLGDVVVSAPEVNGEGSSAYVYAEGFTVDRTSEQINGFVTAKLDPKSHILTDIARKADMTFLNEWDLNTETTIHKLNSSAGYDESFVRPPPETDVLAVPVGGGNVVVVPHPNNDRTTSAIHIGPIGAMTSLRRPAGTDSTLETDNSETTWRNITAELRDRFAAENGLRAMDAGFKPVIDSVKGSCIDSWTLVRGIADYQHGQSRSAKVWQAYSAVRACAYVRTLLKHLPQ</sequence>
<protein>
    <submittedName>
        <fullName evidence="3">PNP_UDP_1 domain-containing protein</fullName>
    </submittedName>
</protein>
<feature type="domain" description="Winged helix-turn-helix" evidence="1">
    <location>
        <begin position="209"/>
        <end position="275"/>
    </location>
</feature>
<dbReference type="Gene3D" id="3.40.50.1580">
    <property type="entry name" value="Nucleoside phosphorylase domain"/>
    <property type="match status" value="1"/>
</dbReference>
<proteinExistence type="predicted"/>
<evidence type="ECO:0000313" key="2">
    <source>
        <dbReference type="Proteomes" id="UP000095287"/>
    </source>
</evidence>
<dbReference type="Proteomes" id="UP000095287">
    <property type="component" value="Unplaced"/>
</dbReference>
<dbReference type="PANTHER" id="PTHR47705">
    <property type="entry name" value="AGAP000321-PA"/>
    <property type="match status" value="1"/>
</dbReference>
<dbReference type="WBParaSite" id="L893_g8500.t1">
    <property type="protein sequence ID" value="L893_g8500.t1"/>
    <property type="gene ID" value="L893_g8500"/>
</dbReference>
<dbReference type="PANTHER" id="PTHR47705:SF1">
    <property type="entry name" value="PNP_UDP_1 DOMAIN-CONTAINING PROTEIN"/>
    <property type="match status" value="1"/>
</dbReference>
<dbReference type="InterPro" id="IPR055121">
    <property type="entry name" value="HTH_69"/>
</dbReference>
<dbReference type="AlphaFoldDB" id="A0A1I8ARL2"/>
<dbReference type="InterPro" id="IPR035994">
    <property type="entry name" value="Nucleoside_phosphorylase_sf"/>
</dbReference>
<reference evidence="3" key="1">
    <citation type="submission" date="2016-11" db="UniProtKB">
        <authorList>
            <consortium name="WormBaseParasite"/>
        </authorList>
    </citation>
    <scope>IDENTIFICATION</scope>
</reference>
<dbReference type="Pfam" id="PF22979">
    <property type="entry name" value="HTH_69"/>
    <property type="match status" value="1"/>
</dbReference>
<dbReference type="GO" id="GO:0009116">
    <property type="term" value="P:nucleoside metabolic process"/>
    <property type="evidence" value="ECO:0007669"/>
    <property type="project" value="InterPro"/>
</dbReference>
<dbReference type="GO" id="GO:0003824">
    <property type="term" value="F:catalytic activity"/>
    <property type="evidence" value="ECO:0007669"/>
    <property type="project" value="InterPro"/>
</dbReference>
<organism evidence="2 3">
    <name type="scientific">Steinernema glaseri</name>
    <dbReference type="NCBI Taxonomy" id="37863"/>
    <lineage>
        <taxon>Eukaryota</taxon>
        <taxon>Metazoa</taxon>
        <taxon>Ecdysozoa</taxon>
        <taxon>Nematoda</taxon>
        <taxon>Chromadorea</taxon>
        <taxon>Rhabditida</taxon>
        <taxon>Tylenchina</taxon>
        <taxon>Panagrolaimomorpha</taxon>
        <taxon>Strongyloidoidea</taxon>
        <taxon>Steinernematidae</taxon>
        <taxon>Steinernema</taxon>
    </lineage>
</organism>
<accession>A0A1I8ARL2</accession>
<evidence type="ECO:0000313" key="3">
    <source>
        <dbReference type="WBParaSite" id="L893_g8500.t1"/>
    </source>
</evidence>
<evidence type="ECO:0000259" key="1">
    <source>
        <dbReference type="Pfam" id="PF22979"/>
    </source>
</evidence>
<name>A0A1I8ARL2_9BILA</name>
<keyword evidence="2" id="KW-1185">Reference proteome</keyword>
<dbReference type="SUPFAM" id="SSF53167">
    <property type="entry name" value="Purine and uridine phosphorylases"/>
    <property type="match status" value="1"/>
</dbReference>